<dbReference type="Proteomes" id="UP001159641">
    <property type="component" value="Unassembled WGS sequence"/>
</dbReference>
<dbReference type="GO" id="GO:0051983">
    <property type="term" value="P:regulation of chromosome segregation"/>
    <property type="evidence" value="ECO:0007669"/>
    <property type="project" value="TreeGrafter"/>
</dbReference>
<dbReference type="PANTHER" id="PTHR21603">
    <property type="entry name" value="ANTIGEN KI-67-LIKE PROTEIN"/>
    <property type="match status" value="1"/>
</dbReference>
<dbReference type="GO" id="GO:0005694">
    <property type="term" value="C:chromosome"/>
    <property type="evidence" value="ECO:0007669"/>
    <property type="project" value="TreeGrafter"/>
</dbReference>
<dbReference type="GO" id="GO:0007088">
    <property type="term" value="P:regulation of mitotic nuclear division"/>
    <property type="evidence" value="ECO:0007669"/>
    <property type="project" value="TreeGrafter"/>
</dbReference>
<dbReference type="EMBL" id="JAIQCJ010000892">
    <property type="protein sequence ID" value="KAJ8794027.1"/>
    <property type="molecule type" value="Genomic_DNA"/>
</dbReference>
<evidence type="ECO:0000313" key="3">
    <source>
        <dbReference type="Proteomes" id="UP001159641"/>
    </source>
</evidence>
<organism evidence="2 3">
    <name type="scientific">Eschrichtius robustus</name>
    <name type="common">California gray whale</name>
    <name type="synonym">Eschrichtius gibbosus</name>
    <dbReference type="NCBI Taxonomy" id="9764"/>
    <lineage>
        <taxon>Eukaryota</taxon>
        <taxon>Metazoa</taxon>
        <taxon>Chordata</taxon>
        <taxon>Craniata</taxon>
        <taxon>Vertebrata</taxon>
        <taxon>Euteleostomi</taxon>
        <taxon>Mammalia</taxon>
        <taxon>Eutheria</taxon>
        <taxon>Laurasiatheria</taxon>
        <taxon>Artiodactyla</taxon>
        <taxon>Whippomorpha</taxon>
        <taxon>Cetacea</taxon>
        <taxon>Mysticeti</taxon>
        <taxon>Eschrichtiidae</taxon>
        <taxon>Eschrichtius</taxon>
    </lineage>
</organism>
<dbReference type="InterPro" id="IPR000253">
    <property type="entry name" value="FHA_dom"/>
</dbReference>
<evidence type="ECO:0000313" key="2">
    <source>
        <dbReference type="EMBL" id="KAJ8794027.1"/>
    </source>
</evidence>
<dbReference type="PANTHER" id="PTHR21603:SF17">
    <property type="entry name" value="PROLIFERATION MARKER PROTEIN KI-67"/>
    <property type="match status" value="1"/>
</dbReference>
<dbReference type="PROSITE" id="PS50006">
    <property type="entry name" value="FHA_DOMAIN"/>
    <property type="match status" value="1"/>
</dbReference>
<dbReference type="AlphaFoldDB" id="A0AB34HMD8"/>
<sequence>MQGTRVRALVWEDPTCRGATGPVSHNYRACASGACAPQQERPRQGIECDIRIQLPVVSKQHCKIEINEQEAILFNFSSTNPTQVNGSTFDKPVQLKHGDVITVVDRSFR</sequence>
<reference evidence="2 3" key="1">
    <citation type="submission" date="2022-11" db="EMBL/GenBank/DDBJ databases">
        <title>Whole genome sequence of Eschrichtius robustus ER-17-0199.</title>
        <authorList>
            <person name="Bruniche-Olsen A."/>
            <person name="Black A.N."/>
            <person name="Fields C.J."/>
            <person name="Walden K."/>
            <person name="Dewoody J.A."/>
        </authorList>
    </citation>
    <scope>NUCLEOTIDE SEQUENCE [LARGE SCALE GENOMIC DNA]</scope>
    <source>
        <strain evidence="2">ER-17-0199</strain>
        <tissue evidence="2">Blubber</tissue>
    </source>
</reference>
<feature type="domain" description="FHA" evidence="1">
    <location>
        <begin position="43"/>
        <end position="89"/>
    </location>
</feature>
<comment type="caution">
    <text evidence="2">The sequence shown here is derived from an EMBL/GenBank/DDBJ whole genome shotgun (WGS) entry which is preliminary data.</text>
</comment>
<dbReference type="GO" id="GO:0005634">
    <property type="term" value="C:nucleus"/>
    <property type="evidence" value="ECO:0007669"/>
    <property type="project" value="TreeGrafter"/>
</dbReference>
<dbReference type="InterPro" id="IPR008984">
    <property type="entry name" value="SMAD_FHA_dom_sf"/>
</dbReference>
<gene>
    <name evidence="2" type="ORF">J1605_003437</name>
</gene>
<accession>A0AB34HMD8</accession>
<protein>
    <recommendedName>
        <fullName evidence="1">FHA domain-containing protein</fullName>
    </recommendedName>
</protein>
<dbReference type="SMART" id="SM00240">
    <property type="entry name" value="FHA"/>
    <property type="match status" value="1"/>
</dbReference>
<dbReference type="SUPFAM" id="SSF49879">
    <property type="entry name" value="SMAD/FHA domain"/>
    <property type="match status" value="1"/>
</dbReference>
<dbReference type="Gene3D" id="2.60.200.20">
    <property type="match status" value="1"/>
</dbReference>
<dbReference type="Pfam" id="PF00498">
    <property type="entry name" value="FHA"/>
    <property type="match status" value="1"/>
</dbReference>
<keyword evidence="3" id="KW-1185">Reference proteome</keyword>
<evidence type="ECO:0000259" key="1">
    <source>
        <dbReference type="PROSITE" id="PS50006"/>
    </source>
</evidence>
<dbReference type="CDD" id="cd22673">
    <property type="entry name" value="FHA_Ki67"/>
    <property type="match status" value="1"/>
</dbReference>
<proteinExistence type="predicted"/>
<name>A0AB34HMD8_ESCRO</name>